<organism evidence="1 2">
    <name type="scientific">Holotrichia oblita</name>
    <name type="common">Chafer beetle</name>
    <dbReference type="NCBI Taxonomy" id="644536"/>
    <lineage>
        <taxon>Eukaryota</taxon>
        <taxon>Metazoa</taxon>
        <taxon>Ecdysozoa</taxon>
        <taxon>Arthropoda</taxon>
        <taxon>Hexapoda</taxon>
        <taxon>Insecta</taxon>
        <taxon>Pterygota</taxon>
        <taxon>Neoptera</taxon>
        <taxon>Endopterygota</taxon>
        <taxon>Coleoptera</taxon>
        <taxon>Polyphaga</taxon>
        <taxon>Scarabaeiformia</taxon>
        <taxon>Scarabaeidae</taxon>
        <taxon>Melolonthinae</taxon>
        <taxon>Holotrichia</taxon>
    </lineage>
</organism>
<dbReference type="Proteomes" id="UP001056778">
    <property type="component" value="Chromosome 9"/>
</dbReference>
<comment type="caution">
    <text evidence="1">The sequence shown here is derived from an EMBL/GenBank/DDBJ whole genome shotgun (WGS) entry which is preliminary data.</text>
</comment>
<evidence type="ECO:0000313" key="1">
    <source>
        <dbReference type="EMBL" id="KAI4455226.1"/>
    </source>
</evidence>
<name>A0ACB9SKV4_HOLOL</name>
<accession>A0ACB9SKV4</accession>
<sequence>MCDPIVNFSICGVDLSIEENEEVADLLMNDDDFTLEYFTKAVTEGRLIEYGVVAKTITSADILRLDNNRNANTVSETPVTVWTTEATRYIYFIVYGENSKEFKTARTYPKLILIHTSIDSNGDVVFTAPEREPLLIKFPNPEDEPVIITLQRRAPVETLDCGDEAAVWLSRFLLGEQSGTRLGYYREQFRRNIELQYPKYFRHYINIRLESAGIYTDLTSYHLINKASIDDLNTILENPVVPNNFRPNILVEGQNLEAYSEENWNWIKIGEVVLKYVKPCTRCILTTVDPEAGILSTDRESLKSILRSFIVYGEGNNEFKVAKTYPKLLLIQVAVNNNGDLVFTAPEQNPLIMKFPNPENKPVIITMDNKAPAETLDCGDAAATWLSQYILNKPSGIRLGYYRSQFKRNIKSQYPEYVGVYNNMRLQSAGIYTNLTSYHLINQRSIDALNKSLEEPTSANNFRPNIIVESENLEAYSEENWDWIKIGDVVLRLIRPCTRCAMTTVHPERAVYSKQREPLKSLERLNNPKQPAYLKLEGKRGVMGIQIELWKAGQIHVGDEVFIA</sequence>
<protein>
    <submittedName>
        <fullName evidence="1">Molybdopterin cofactor sulfurase mosc</fullName>
    </submittedName>
</protein>
<keyword evidence="2" id="KW-1185">Reference proteome</keyword>
<reference evidence="1" key="1">
    <citation type="submission" date="2022-04" db="EMBL/GenBank/DDBJ databases">
        <title>Chromosome-scale genome assembly of Holotrichia oblita Faldermann.</title>
        <authorList>
            <person name="Rongchong L."/>
        </authorList>
    </citation>
    <scope>NUCLEOTIDE SEQUENCE</scope>
    <source>
        <strain evidence="1">81SQS9</strain>
    </source>
</reference>
<evidence type="ECO:0000313" key="2">
    <source>
        <dbReference type="Proteomes" id="UP001056778"/>
    </source>
</evidence>
<proteinExistence type="predicted"/>
<dbReference type="EMBL" id="CM043023">
    <property type="protein sequence ID" value="KAI4455226.1"/>
    <property type="molecule type" value="Genomic_DNA"/>
</dbReference>
<gene>
    <name evidence="1" type="ORF">MML48_9g00015992</name>
</gene>